<dbReference type="GO" id="GO:0007416">
    <property type="term" value="P:synapse assembly"/>
    <property type="evidence" value="ECO:0007669"/>
    <property type="project" value="TreeGrafter"/>
</dbReference>
<dbReference type="PANTHER" id="PTHR13817:SF68">
    <property type="entry name" value="CELL ADHESION MOLECULE DSCAM"/>
    <property type="match status" value="1"/>
</dbReference>
<dbReference type="Proteomes" id="UP000269221">
    <property type="component" value="Unassembled WGS sequence"/>
</dbReference>
<dbReference type="InterPro" id="IPR036116">
    <property type="entry name" value="FN3_sf"/>
</dbReference>
<dbReference type="EMBL" id="QRBI01000120">
    <property type="protein sequence ID" value="RMC06167.1"/>
    <property type="molecule type" value="Genomic_DNA"/>
</dbReference>
<dbReference type="Gene3D" id="2.60.40.10">
    <property type="entry name" value="Immunoglobulins"/>
    <property type="match status" value="3"/>
</dbReference>
<evidence type="ECO:0000313" key="5">
    <source>
        <dbReference type="Proteomes" id="UP000269221"/>
    </source>
</evidence>
<accession>A0A3M0KGC2</accession>
<evidence type="ECO:0000256" key="2">
    <source>
        <dbReference type="SAM" id="MobiDB-lite"/>
    </source>
</evidence>
<keyword evidence="5" id="KW-1185">Reference proteome</keyword>
<dbReference type="InterPro" id="IPR050964">
    <property type="entry name" value="Striated_Muscle_Regulatory"/>
</dbReference>
<dbReference type="InterPro" id="IPR003961">
    <property type="entry name" value="FN3_dom"/>
</dbReference>
<evidence type="ECO:0000256" key="1">
    <source>
        <dbReference type="ARBA" id="ARBA00022737"/>
    </source>
</evidence>
<sequence length="718" mass="80373">MDFHAMRQNLEEYVLQYQMAVEETEPSCPSPVGAEVASEAVPALPSASPAPQSLMDQNITREILSLVLQEMQALKQQLKDTYALQQKLAVKVEPVVTAKREQSSVPSPHSTPSPIPAQLGAQAPREQQVEAAVGSVQAVGERNEDSSKEIKWWQYLDDLELFLVRDPDLSQVSATGYRVGDGNNFEEHSDWEEYIGQDLSQGEACIGQDVLRGNGSRPPVHPSWEDDSFKELVQENYEDKSNHGIFTKPLVLLKRRLTGTSQKSKTDEEEDQEEEKEDNKDKEDEGDDKEDEGDDKEDEDKRDEEDNEAEDDDEDEENNDEEDEKDEDDCLRFETNLRGHSTMKNSWDSVQRTRDVSPQLNQATIIDLHPSSTYNIRMYAKNRIGKSEASNELTITTDEAAPDGPPQDVQLEPISSQSIRVTWKAPKKHLQNGIIRGYQIGYREYSAGGNFQFNIISIDTTGDSEVYTLNNLKKFTQYGMVVQACNRAGIGPSSQEIITTTLEDVPSCPPGNVQATATSPETISISWSTLAKETLNGILQGFRVIYWANLLDGELGEIKNVTTTQPSLELDGLEKYTNYSIQVLAFTRAGDGVRSEQIFTRTKEDEIENSATGTQHWEDVELLERAQRRQQDEQRVGAALLGGKAGRAGIVQPGQEKLWAELRVALQGLKEPQETWRETIPKEWRDRTQGMAPSARGQGWMGDWESGILLCDGGEALE</sequence>
<dbReference type="Pfam" id="PF00041">
    <property type="entry name" value="fn3"/>
    <property type="match status" value="2"/>
</dbReference>
<dbReference type="GO" id="GO:0045202">
    <property type="term" value="C:synapse"/>
    <property type="evidence" value="ECO:0007669"/>
    <property type="project" value="TreeGrafter"/>
</dbReference>
<organism evidence="4 5">
    <name type="scientific">Hirundo rustica rustica</name>
    <dbReference type="NCBI Taxonomy" id="333673"/>
    <lineage>
        <taxon>Eukaryota</taxon>
        <taxon>Metazoa</taxon>
        <taxon>Chordata</taxon>
        <taxon>Craniata</taxon>
        <taxon>Vertebrata</taxon>
        <taxon>Euteleostomi</taxon>
        <taxon>Archelosauria</taxon>
        <taxon>Archosauria</taxon>
        <taxon>Dinosauria</taxon>
        <taxon>Saurischia</taxon>
        <taxon>Theropoda</taxon>
        <taxon>Coelurosauria</taxon>
        <taxon>Aves</taxon>
        <taxon>Neognathae</taxon>
        <taxon>Neoaves</taxon>
        <taxon>Telluraves</taxon>
        <taxon>Australaves</taxon>
        <taxon>Passeriformes</taxon>
        <taxon>Sylvioidea</taxon>
        <taxon>Hirundinidae</taxon>
        <taxon>Hirundo</taxon>
    </lineage>
</organism>
<dbReference type="CDD" id="cd00063">
    <property type="entry name" value="FN3"/>
    <property type="match status" value="3"/>
</dbReference>
<dbReference type="GO" id="GO:0007156">
    <property type="term" value="P:homophilic cell adhesion via plasma membrane adhesion molecules"/>
    <property type="evidence" value="ECO:0007669"/>
    <property type="project" value="TreeGrafter"/>
</dbReference>
<evidence type="ECO:0000259" key="3">
    <source>
        <dbReference type="PROSITE" id="PS50853"/>
    </source>
</evidence>
<feature type="region of interest" description="Disordered" evidence="2">
    <location>
        <begin position="259"/>
        <end position="337"/>
    </location>
</feature>
<feature type="domain" description="Fibronectin type-III" evidence="3">
    <location>
        <begin position="509"/>
        <end position="605"/>
    </location>
</feature>
<dbReference type="AlphaFoldDB" id="A0A3M0KGC2"/>
<dbReference type="PANTHER" id="PTHR13817">
    <property type="entry name" value="TITIN"/>
    <property type="match status" value="1"/>
</dbReference>
<gene>
    <name evidence="4" type="ORF">DUI87_15597</name>
</gene>
<dbReference type="STRING" id="333673.A0A3M0KGC2"/>
<name>A0A3M0KGC2_HIRRU</name>
<feature type="compositionally biased region" description="Acidic residues" evidence="2">
    <location>
        <begin position="284"/>
        <end position="329"/>
    </location>
</feature>
<dbReference type="FunFam" id="2.60.40.10:FF:000477">
    <property type="entry name" value="DS cell adhesion molecule like 1"/>
    <property type="match status" value="1"/>
</dbReference>
<dbReference type="SUPFAM" id="SSF49265">
    <property type="entry name" value="Fibronectin type III"/>
    <property type="match status" value="2"/>
</dbReference>
<keyword evidence="1" id="KW-0677">Repeat</keyword>
<reference evidence="4 5" key="1">
    <citation type="submission" date="2018-07" db="EMBL/GenBank/DDBJ databases">
        <title>A high quality draft genome assembly of the barn swallow (H. rustica rustica).</title>
        <authorList>
            <person name="Formenti G."/>
            <person name="Chiara M."/>
            <person name="Poveda L."/>
            <person name="Francoijs K.-J."/>
            <person name="Bonisoli-Alquati A."/>
            <person name="Canova L."/>
            <person name="Gianfranceschi L."/>
            <person name="Horner D.S."/>
            <person name="Saino N."/>
        </authorList>
    </citation>
    <scope>NUCLEOTIDE SEQUENCE [LARGE SCALE GENOMIC DNA]</scope>
    <source>
        <strain evidence="4">Chelidonia</strain>
        <tissue evidence="4">Blood</tissue>
    </source>
</reference>
<comment type="caution">
    <text evidence="4">The sequence shown here is derived from an EMBL/GenBank/DDBJ whole genome shotgun (WGS) entry which is preliminary data.</text>
</comment>
<protein>
    <recommendedName>
        <fullName evidence="3">Fibronectin type-III domain-containing protein</fullName>
    </recommendedName>
</protein>
<proteinExistence type="predicted"/>
<dbReference type="OrthoDB" id="152385at2759"/>
<feature type="compositionally biased region" description="Acidic residues" evidence="2">
    <location>
        <begin position="267"/>
        <end position="276"/>
    </location>
</feature>
<dbReference type="PROSITE" id="PS50853">
    <property type="entry name" value="FN3"/>
    <property type="match status" value="2"/>
</dbReference>
<dbReference type="SMART" id="SM00060">
    <property type="entry name" value="FN3"/>
    <property type="match status" value="3"/>
</dbReference>
<dbReference type="FunFam" id="2.60.40.10:FF:000120">
    <property type="entry name" value="Down syndrome cell adhesion molecule like 1"/>
    <property type="match status" value="1"/>
</dbReference>
<feature type="domain" description="Fibronectin type-III" evidence="3">
    <location>
        <begin position="405"/>
        <end position="504"/>
    </location>
</feature>
<feature type="region of interest" description="Disordered" evidence="2">
    <location>
        <begin position="99"/>
        <end position="125"/>
    </location>
</feature>
<evidence type="ECO:0000313" key="4">
    <source>
        <dbReference type="EMBL" id="RMC06167.1"/>
    </source>
</evidence>
<dbReference type="InterPro" id="IPR013783">
    <property type="entry name" value="Ig-like_fold"/>
</dbReference>